<reference evidence="2" key="2">
    <citation type="submission" date="2023-01" db="EMBL/GenBank/DDBJ databases">
        <authorList>
            <person name="Sun Q."/>
            <person name="Evtushenko L."/>
        </authorList>
    </citation>
    <scope>NUCLEOTIDE SEQUENCE</scope>
    <source>
        <strain evidence="2">VKM Ac-1246</strain>
    </source>
</reference>
<proteinExistence type="predicted"/>
<evidence type="ECO:0000256" key="1">
    <source>
        <dbReference type="SAM" id="MobiDB-lite"/>
    </source>
</evidence>
<evidence type="ECO:0000313" key="3">
    <source>
        <dbReference type="Proteomes" id="UP001142292"/>
    </source>
</evidence>
<keyword evidence="3" id="KW-1185">Reference proteome</keyword>
<name>A0ABQ5ST07_9ACTN</name>
<evidence type="ECO:0000313" key="2">
    <source>
        <dbReference type="EMBL" id="GLJ67130.1"/>
    </source>
</evidence>
<organism evidence="2 3">
    <name type="scientific">Nocardioides luteus</name>
    <dbReference type="NCBI Taxonomy" id="1844"/>
    <lineage>
        <taxon>Bacteria</taxon>
        <taxon>Bacillati</taxon>
        <taxon>Actinomycetota</taxon>
        <taxon>Actinomycetes</taxon>
        <taxon>Propionibacteriales</taxon>
        <taxon>Nocardioidaceae</taxon>
        <taxon>Nocardioides</taxon>
    </lineage>
</organism>
<feature type="region of interest" description="Disordered" evidence="1">
    <location>
        <begin position="34"/>
        <end position="60"/>
    </location>
</feature>
<protein>
    <submittedName>
        <fullName evidence="2">Uncharacterized protein</fullName>
    </submittedName>
</protein>
<feature type="compositionally biased region" description="Basic and acidic residues" evidence="1">
    <location>
        <begin position="35"/>
        <end position="50"/>
    </location>
</feature>
<dbReference type="EMBL" id="BSEL01000003">
    <property type="protein sequence ID" value="GLJ67130.1"/>
    <property type="molecule type" value="Genomic_DNA"/>
</dbReference>
<comment type="caution">
    <text evidence="2">The sequence shown here is derived from an EMBL/GenBank/DDBJ whole genome shotgun (WGS) entry which is preliminary data.</text>
</comment>
<gene>
    <name evidence="2" type="ORF">GCM10017579_11660</name>
</gene>
<sequence>MTRRVIEKHSEIGSAANLGAKNTVAADVRSQGGLDKLDHRSDHKNMKDLGHGIPWPRSRPGQAAEQLAEGVEVLPFE</sequence>
<reference evidence="2" key="1">
    <citation type="journal article" date="2014" name="Int. J. Syst. Evol. Microbiol.">
        <title>Complete genome of a new Firmicutes species belonging to the dominant human colonic microbiota ('Ruminococcus bicirculans') reveals two chromosomes and a selective capacity to utilize plant glucans.</title>
        <authorList>
            <consortium name="NISC Comparative Sequencing Program"/>
            <person name="Wegmann U."/>
            <person name="Louis P."/>
            <person name="Goesmann A."/>
            <person name="Henrissat B."/>
            <person name="Duncan S.H."/>
            <person name="Flint H.J."/>
        </authorList>
    </citation>
    <scope>NUCLEOTIDE SEQUENCE</scope>
    <source>
        <strain evidence="2">VKM Ac-1246</strain>
    </source>
</reference>
<dbReference type="Proteomes" id="UP001142292">
    <property type="component" value="Unassembled WGS sequence"/>
</dbReference>
<accession>A0ABQ5ST07</accession>